<evidence type="ECO:0000256" key="7">
    <source>
        <dbReference type="ARBA" id="ARBA00023288"/>
    </source>
</evidence>
<evidence type="ECO:0000259" key="9">
    <source>
        <dbReference type="Pfam" id="PF02974"/>
    </source>
</evidence>
<dbReference type="InterPro" id="IPR021140">
    <property type="entry name" value="Inh/Omp19"/>
</dbReference>
<evidence type="ECO:0000313" key="10">
    <source>
        <dbReference type="EMBL" id="MEX4005935.1"/>
    </source>
</evidence>
<dbReference type="PIRSF" id="PIRSF034005">
    <property type="entry name" value="OM_lipoprot_Omp19_bac"/>
    <property type="match status" value="1"/>
</dbReference>
<dbReference type="InterPro" id="IPR016085">
    <property type="entry name" value="Protease_inh_B-barrel_dom"/>
</dbReference>
<proteinExistence type="inferred from homology"/>
<keyword evidence="11" id="KW-1185">Reference proteome</keyword>
<evidence type="ECO:0000256" key="4">
    <source>
        <dbReference type="ARBA" id="ARBA00023136"/>
    </source>
</evidence>
<comment type="subcellular location">
    <subcellularLocation>
        <location evidence="1">Cell outer membrane</location>
        <topology evidence="1">Lipid-anchor</topology>
    </subcellularLocation>
</comment>
<evidence type="ECO:0000256" key="6">
    <source>
        <dbReference type="ARBA" id="ARBA00023237"/>
    </source>
</evidence>
<dbReference type="RefSeq" id="WP_173188722.1">
    <property type="nucleotide sequence ID" value="NZ_JABETK010000001.1"/>
</dbReference>
<dbReference type="Proteomes" id="UP001559025">
    <property type="component" value="Unassembled WGS sequence"/>
</dbReference>
<dbReference type="EMBL" id="JAZHFV010000001">
    <property type="protein sequence ID" value="MEX4005935.1"/>
    <property type="molecule type" value="Genomic_DNA"/>
</dbReference>
<dbReference type="GO" id="GO:0030414">
    <property type="term" value="F:peptidase inhibitor activity"/>
    <property type="evidence" value="ECO:0007669"/>
    <property type="project" value="UniProtKB-KW"/>
</dbReference>
<comment type="similarity">
    <text evidence="2">Belongs to the rhizobiaceae omp19 lipoprotein family.</text>
</comment>
<evidence type="ECO:0000256" key="8">
    <source>
        <dbReference type="SAM" id="MobiDB-lite"/>
    </source>
</evidence>
<evidence type="ECO:0000256" key="2">
    <source>
        <dbReference type="ARBA" id="ARBA00007138"/>
    </source>
</evidence>
<evidence type="ECO:0000256" key="3">
    <source>
        <dbReference type="ARBA" id="ARBA00022729"/>
    </source>
</evidence>
<name>A0ABV3WMS4_9HYPH</name>
<keyword evidence="10" id="KW-0646">Protease inhibitor</keyword>
<protein>
    <submittedName>
        <fullName evidence="10">Protease inhibitor Inh/omp19 family protein</fullName>
    </submittedName>
</protein>
<comment type="caution">
    <text evidence="10">The sequence shown here is derived from an EMBL/GenBank/DDBJ whole genome shotgun (WGS) entry which is preliminary data.</text>
</comment>
<accession>A0ABV3WMS4</accession>
<keyword evidence="3" id="KW-0732">Signal</keyword>
<keyword evidence="7" id="KW-0449">Lipoprotein</keyword>
<evidence type="ECO:0000256" key="1">
    <source>
        <dbReference type="ARBA" id="ARBA00004459"/>
    </source>
</evidence>
<organism evidence="10 11">
    <name type="scientific">Neoaquamicrobium sediminum</name>
    <dbReference type="NCBI Taxonomy" id="1849104"/>
    <lineage>
        <taxon>Bacteria</taxon>
        <taxon>Pseudomonadati</taxon>
        <taxon>Pseudomonadota</taxon>
        <taxon>Alphaproteobacteria</taxon>
        <taxon>Hyphomicrobiales</taxon>
        <taxon>Phyllobacteriaceae</taxon>
        <taxon>Neoaquamicrobium</taxon>
    </lineage>
</organism>
<dbReference type="Pfam" id="PF02974">
    <property type="entry name" value="Inh"/>
    <property type="match status" value="1"/>
</dbReference>
<dbReference type="PROSITE" id="PS51257">
    <property type="entry name" value="PROKAR_LIPOPROTEIN"/>
    <property type="match status" value="1"/>
</dbReference>
<dbReference type="SUPFAM" id="SSF50882">
    <property type="entry name" value="beta-Barrel protease inhibitors"/>
    <property type="match status" value="1"/>
</dbReference>
<dbReference type="Gene3D" id="2.40.128.10">
    <property type="match status" value="1"/>
</dbReference>
<sequence>MGFRTTGVLATTFIALALAGCQSERFSRLDSSGPAPAPLSPAPAGTVTSGQLPPPGQPGVTDPSQFPAAPGAQPGQLPSDGTQVAAVDPGANAPEITTGSVAGVWNASVSGQSCRIATPQTRFGQGYRAGPLRCPAPLDGVKSWNVSGSQLALYNDNGEVLARLYSSGGERFDGQTSTGVPVSLSR</sequence>
<feature type="region of interest" description="Disordered" evidence="8">
    <location>
        <begin position="27"/>
        <end position="92"/>
    </location>
</feature>
<dbReference type="InterPro" id="IPR010571">
    <property type="entry name" value="OM_lipoprot_Omp19_bac"/>
</dbReference>
<reference evidence="10 11" key="1">
    <citation type="submission" date="2024-01" db="EMBL/GenBank/DDBJ databases">
        <title>New evidence supports the origin of RcGTA from prophage.</title>
        <authorList>
            <person name="Xu Y."/>
            <person name="Liu B."/>
            <person name="Chen F."/>
        </authorList>
    </citation>
    <scope>NUCLEOTIDE SEQUENCE [LARGE SCALE GENOMIC DNA]</scope>
    <source>
        <strain evidence="10 11">CBW1107-2</strain>
    </source>
</reference>
<feature type="compositionally biased region" description="Low complexity" evidence="8">
    <location>
        <begin position="67"/>
        <end position="76"/>
    </location>
</feature>
<keyword evidence="5" id="KW-0564">Palmitate</keyword>
<feature type="domain" description="Alkaline proteinase inhibitor/ Outer membrane lipoprotein Omp19" evidence="9">
    <location>
        <begin position="96"/>
        <end position="186"/>
    </location>
</feature>
<keyword evidence="6" id="KW-0998">Cell outer membrane</keyword>
<keyword evidence="4" id="KW-0472">Membrane</keyword>
<gene>
    <name evidence="10" type="ORF">V1479_01390</name>
</gene>
<evidence type="ECO:0000256" key="5">
    <source>
        <dbReference type="ARBA" id="ARBA00023139"/>
    </source>
</evidence>
<evidence type="ECO:0000313" key="11">
    <source>
        <dbReference type="Proteomes" id="UP001559025"/>
    </source>
</evidence>